<evidence type="ECO:0000256" key="2">
    <source>
        <dbReference type="ARBA" id="ARBA00023130"/>
    </source>
</evidence>
<dbReference type="Proteomes" id="UP000265080">
    <property type="component" value="Chromosome 10"/>
</dbReference>
<dbReference type="InterPro" id="IPR013783">
    <property type="entry name" value="Ig-like_fold"/>
</dbReference>
<dbReference type="SUPFAM" id="SSF48726">
    <property type="entry name" value="Immunoglobulin"/>
    <property type="match status" value="1"/>
</dbReference>
<reference evidence="4" key="3">
    <citation type="submission" date="2025-09" db="UniProtKB">
        <authorList>
            <consortium name="Ensembl"/>
        </authorList>
    </citation>
    <scope>IDENTIFICATION</scope>
</reference>
<organism evidence="4 5">
    <name type="scientific">Amphiprion percula</name>
    <name type="common">Orange clownfish</name>
    <name type="synonym">Lutjanus percula</name>
    <dbReference type="NCBI Taxonomy" id="161767"/>
    <lineage>
        <taxon>Eukaryota</taxon>
        <taxon>Metazoa</taxon>
        <taxon>Chordata</taxon>
        <taxon>Craniata</taxon>
        <taxon>Vertebrata</taxon>
        <taxon>Euteleostomi</taxon>
        <taxon>Actinopterygii</taxon>
        <taxon>Neopterygii</taxon>
        <taxon>Teleostei</taxon>
        <taxon>Neoteleostei</taxon>
        <taxon>Acanthomorphata</taxon>
        <taxon>Ovalentaria</taxon>
        <taxon>Pomacentridae</taxon>
        <taxon>Amphiprion</taxon>
    </lineage>
</organism>
<dbReference type="AlphaFoldDB" id="A0A3P8SRB2"/>
<keyword evidence="2" id="KW-0391">Immunity</keyword>
<keyword evidence="5" id="KW-1185">Reference proteome</keyword>
<keyword evidence="2" id="KW-1064">Adaptive immunity</keyword>
<proteinExistence type="predicted"/>
<dbReference type="STRING" id="161767.ENSAPEP00000014617"/>
<keyword evidence="1" id="KW-0732">Signal</keyword>
<dbReference type="Gene3D" id="2.60.40.10">
    <property type="entry name" value="Immunoglobulins"/>
    <property type="match status" value="1"/>
</dbReference>
<dbReference type="Ensembl" id="ENSAPET00000015003.1">
    <property type="protein sequence ID" value="ENSAPEP00000014617.1"/>
    <property type="gene ID" value="ENSAPEG00000010411.1"/>
</dbReference>
<dbReference type="PANTHER" id="PTHR19367">
    <property type="entry name" value="T-CELL RECEPTOR ALPHA CHAIN V REGION"/>
    <property type="match status" value="1"/>
</dbReference>
<reference evidence="4" key="2">
    <citation type="submission" date="2025-08" db="UniProtKB">
        <authorList>
            <consortium name="Ensembl"/>
        </authorList>
    </citation>
    <scope>IDENTIFICATION</scope>
</reference>
<evidence type="ECO:0000256" key="1">
    <source>
        <dbReference type="ARBA" id="ARBA00022729"/>
    </source>
</evidence>
<evidence type="ECO:0000313" key="4">
    <source>
        <dbReference type="Ensembl" id="ENSAPEP00000014617.1"/>
    </source>
</evidence>
<dbReference type="InterPro" id="IPR051287">
    <property type="entry name" value="TCR_variable_region"/>
</dbReference>
<evidence type="ECO:0008006" key="6">
    <source>
        <dbReference type="Google" id="ProtNLM"/>
    </source>
</evidence>
<keyword evidence="3" id="KW-0393">Immunoglobulin domain</keyword>
<dbReference type="PANTHER" id="PTHR19367:SF18">
    <property type="entry name" value="T CELL RECEPTOR ALPHA VARIABLE 16"/>
    <property type="match status" value="1"/>
</dbReference>
<sequence>MLTALLANNEEMIDLLNYVIKESLEQPPHRDSVTLDCNFETSRTSPTLFWYKQEVNEFPKYMLKTYSTSVEKAPEFQKDRFDITIVTMNNISNSEILQLDILIYYIEQMRPF</sequence>
<name>A0A3P8SRB2_AMPPE</name>
<reference evidence="4 5" key="1">
    <citation type="submission" date="2018-03" db="EMBL/GenBank/DDBJ databases">
        <title>Finding Nemo's genes: A chromosome-scale reference assembly of the genome of the orange clownfish Amphiprion percula.</title>
        <authorList>
            <person name="Lehmann R."/>
        </authorList>
    </citation>
    <scope>NUCLEOTIDE SEQUENCE</scope>
</reference>
<dbReference type="InterPro" id="IPR036179">
    <property type="entry name" value="Ig-like_dom_sf"/>
</dbReference>
<evidence type="ECO:0000313" key="5">
    <source>
        <dbReference type="Proteomes" id="UP000265080"/>
    </source>
</evidence>
<evidence type="ECO:0000256" key="3">
    <source>
        <dbReference type="ARBA" id="ARBA00023319"/>
    </source>
</evidence>
<accession>A0A3P8SRB2</accession>
<dbReference type="GO" id="GO:0002250">
    <property type="term" value="P:adaptive immune response"/>
    <property type="evidence" value="ECO:0007669"/>
    <property type="project" value="UniProtKB-KW"/>
</dbReference>
<protein>
    <recommendedName>
        <fullName evidence="6">Ig-like domain-containing protein</fullName>
    </recommendedName>
</protein>